<gene>
    <name evidence="2" type="ORF">EWF95_06210</name>
</gene>
<dbReference type="Proteomes" id="UP000315385">
    <property type="component" value="Unassembled WGS sequence"/>
</dbReference>
<keyword evidence="1" id="KW-0812">Transmembrane</keyword>
<feature type="transmembrane region" description="Helical" evidence="1">
    <location>
        <begin position="372"/>
        <end position="393"/>
    </location>
</feature>
<comment type="caution">
    <text evidence="2">The sequence shown here is derived from an EMBL/GenBank/DDBJ whole genome shotgun (WGS) entry which is preliminary data.</text>
</comment>
<feature type="transmembrane region" description="Helical" evidence="1">
    <location>
        <begin position="257"/>
        <end position="275"/>
    </location>
</feature>
<dbReference type="InterPro" id="IPR036927">
    <property type="entry name" value="Cyt_c_oxase-like_su1_sf"/>
</dbReference>
<feature type="transmembrane region" description="Helical" evidence="1">
    <location>
        <begin position="188"/>
        <end position="210"/>
    </location>
</feature>
<keyword evidence="1" id="KW-1133">Transmembrane helix</keyword>
<accession>A0A544QMK0</accession>
<sequence>MSTVATDLDTDGGPPMAIPLRHFLVALGFLCLGGAGGIATLVGAPTALLPLAALHLVLAGWVCITIMGAMTQFIPVWSGVELYSRRLATLQLWLVAAGLLGFAAVLTLGELRLTPLFGALLLVGFWCFAYNIGRTLWRCDSLDITERHFGLAVGALVLVTGLGLLLAVDFTAPLFATTGVSRLAVRATHATLAGFGIVLLTVIGALYQLATMFTQTEIDGIDRHLQRFEAIGYPLGVGALAGGRLFEVAWLATGGGLLVSIALFCVAVILARRLIETKVPWMPMLSRYAVVAAALAGWAVLAVPTWLTTPLADAALFGAPRTGVLLALGVVGFVIFGTLYHIVPFIIWVDRYSDQLGYEPVPMIDDLYSDRLAAVDFGLLTTGTVAVVGGNWFGTESLLVTGGGLLMAGVVVFAANMLLVLRVHSPDPLSVTLFGRRLRPIATRTRDGKPSGDEPLDE</sequence>
<organism evidence="2 3">
    <name type="scientific">Halonotius roseus</name>
    <dbReference type="NCBI Taxonomy" id="2511997"/>
    <lineage>
        <taxon>Archaea</taxon>
        <taxon>Methanobacteriati</taxon>
        <taxon>Methanobacteriota</taxon>
        <taxon>Stenosarchaea group</taxon>
        <taxon>Halobacteria</taxon>
        <taxon>Halobacteriales</taxon>
        <taxon>Haloferacaceae</taxon>
        <taxon>Halonotius</taxon>
    </lineage>
</organism>
<feature type="transmembrane region" description="Helical" evidence="1">
    <location>
        <begin position="90"/>
        <end position="109"/>
    </location>
</feature>
<dbReference type="OrthoDB" id="145655at2157"/>
<evidence type="ECO:0000256" key="1">
    <source>
        <dbReference type="SAM" id="Phobius"/>
    </source>
</evidence>
<feature type="transmembrane region" description="Helical" evidence="1">
    <location>
        <begin position="149"/>
        <end position="168"/>
    </location>
</feature>
<feature type="transmembrane region" description="Helical" evidence="1">
    <location>
        <begin position="115"/>
        <end position="137"/>
    </location>
</feature>
<feature type="transmembrane region" description="Helical" evidence="1">
    <location>
        <begin position="48"/>
        <end position="69"/>
    </location>
</feature>
<feature type="transmembrane region" description="Helical" evidence="1">
    <location>
        <begin position="399"/>
        <end position="421"/>
    </location>
</feature>
<keyword evidence="1" id="KW-0472">Membrane</keyword>
<feature type="transmembrane region" description="Helical" evidence="1">
    <location>
        <begin position="327"/>
        <end position="349"/>
    </location>
</feature>
<proteinExistence type="predicted"/>
<feature type="transmembrane region" description="Helical" evidence="1">
    <location>
        <begin position="23"/>
        <end position="42"/>
    </location>
</feature>
<feature type="transmembrane region" description="Helical" evidence="1">
    <location>
        <begin position="287"/>
        <end position="307"/>
    </location>
</feature>
<dbReference type="SUPFAM" id="SSF81442">
    <property type="entry name" value="Cytochrome c oxidase subunit I-like"/>
    <property type="match status" value="1"/>
</dbReference>
<evidence type="ECO:0000313" key="3">
    <source>
        <dbReference type="Proteomes" id="UP000315385"/>
    </source>
</evidence>
<protein>
    <submittedName>
        <fullName evidence="2">Uncharacterized protein</fullName>
    </submittedName>
</protein>
<reference evidence="2 3" key="1">
    <citation type="submission" date="2019-02" db="EMBL/GenBank/DDBJ databases">
        <title>Halonotius sp. a new haloqrchaeon isolated from saline water.</title>
        <authorList>
            <person name="Duran-Viseras A."/>
            <person name="Sanchez-Porro C."/>
            <person name="Ventosa A."/>
        </authorList>
    </citation>
    <scope>NUCLEOTIDE SEQUENCE [LARGE SCALE GENOMIC DNA]</scope>
    <source>
        <strain evidence="2 3">F9-27</strain>
    </source>
</reference>
<name>A0A544QMK0_9EURY</name>
<evidence type="ECO:0000313" key="2">
    <source>
        <dbReference type="EMBL" id="TQQ80085.1"/>
    </source>
</evidence>
<keyword evidence="3" id="KW-1185">Reference proteome</keyword>
<dbReference type="AlphaFoldDB" id="A0A544QMK0"/>
<dbReference type="EMBL" id="SESI01000002">
    <property type="protein sequence ID" value="TQQ80085.1"/>
    <property type="molecule type" value="Genomic_DNA"/>
</dbReference>
<dbReference type="RefSeq" id="WP_142443209.1">
    <property type="nucleotide sequence ID" value="NZ_SESI01000002.1"/>
</dbReference>
<dbReference type="Gene3D" id="1.20.210.10">
    <property type="entry name" value="Cytochrome c oxidase-like, subunit I domain"/>
    <property type="match status" value="1"/>
</dbReference>